<feature type="domain" description="RRM" evidence="3">
    <location>
        <begin position="69"/>
        <end position="141"/>
    </location>
</feature>
<dbReference type="SUPFAM" id="SSF54928">
    <property type="entry name" value="RNA-binding domain, RBD"/>
    <property type="match status" value="1"/>
</dbReference>
<name>A0A9K3JT15_HELAN</name>
<keyword evidence="5" id="KW-1185">Reference proteome</keyword>
<gene>
    <name evidence="4" type="ORF">HanXRQr2_Chr01g0011071</name>
</gene>
<reference evidence="4" key="2">
    <citation type="submission" date="2020-06" db="EMBL/GenBank/DDBJ databases">
        <title>Helianthus annuus Genome sequencing and assembly Release 2.</title>
        <authorList>
            <person name="Gouzy J."/>
            <person name="Langlade N."/>
            <person name="Munos S."/>
        </authorList>
    </citation>
    <scope>NUCLEOTIDE SEQUENCE</scope>
    <source>
        <tissue evidence="4">Leaves</tissue>
    </source>
</reference>
<keyword evidence="1" id="KW-0175">Coiled coil</keyword>
<dbReference type="Pfam" id="PF00076">
    <property type="entry name" value="RRM_1"/>
    <property type="match status" value="1"/>
</dbReference>
<dbReference type="InterPro" id="IPR035979">
    <property type="entry name" value="RBD_domain_sf"/>
</dbReference>
<protein>
    <submittedName>
        <fullName evidence="4">RNA recognition motif domain, nucleotide-binding alpha-beta plait domain superfamily</fullName>
    </submittedName>
</protein>
<sequence length="686" mass="75772">MGRRRGNQPRDEFFDNIEELRRRKTEELRKLGEQGEEYDPQWCKAKYRRTKKQEDSVRRRIERWEKASTFFISNLPGSCDSVRLWQAFECYPNLEDAFVPKKKDRMGNKFGFIRLSNVARIHDWVQELAKIRIDGAVIGVKIALFNRDGSKRVGAGKGNATEVSGTKPVPEVPFHAEMDPEVPQDKGFGGACGQGASIKGGTGRSYAQILMGLDKDQEVNLQVRVEEVPNLPVSGWGEKALVGEAKSFVGLESLFLEHSSGLPPGVSLKYLGGLRVLLVFQNPEEAMLFLAEKEEVWSKWLASLSSWKGQLLDFQRLAWLSIKGVPLDLWDKSTFNAIGGKFGRIFQPSTDSTDDGFLLSGSVGILVSHGRLICESLELLWGNRKCLVWVQEEVRSWSFPVGIGSINVEKNVEGSKSPVSDEDARIGIGITVPVESGPQPGEGLGNSIIDVRACMHEVGGAGPEAMAGEKLNDLDPFSNASGICGGATGDSRSLGCHDGLQDSSKHSFGSEVPNGPSDWAFNKQDWLDSMLNKRKRGPSTGKSNSKSFRQRLRESTRKSRALDLNQAGEEGSGGSSNSGRGKRKMRRRCLEKKRDNQVKEVEFEIPDTFETRVEGIDDGYETNWVEDTGVEEEVEGGINRVFSPRVIAKEVGDTMAVGDMVGLELQNFEVLLESSVMGDMEKAGNK</sequence>
<dbReference type="Proteomes" id="UP000215914">
    <property type="component" value="Unassembled WGS sequence"/>
</dbReference>
<dbReference type="AlphaFoldDB" id="A0A9K3JT15"/>
<organism evidence="4 5">
    <name type="scientific">Helianthus annuus</name>
    <name type="common">Common sunflower</name>
    <dbReference type="NCBI Taxonomy" id="4232"/>
    <lineage>
        <taxon>Eukaryota</taxon>
        <taxon>Viridiplantae</taxon>
        <taxon>Streptophyta</taxon>
        <taxon>Embryophyta</taxon>
        <taxon>Tracheophyta</taxon>
        <taxon>Spermatophyta</taxon>
        <taxon>Magnoliopsida</taxon>
        <taxon>eudicotyledons</taxon>
        <taxon>Gunneridae</taxon>
        <taxon>Pentapetalae</taxon>
        <taxon>asterids</taxon>
        <taxon>campanulids</taxon>
        <taxon>Asterales</taxon>
        <taxon>Asteraceae</taxon>
        <taxon>Asteroideae</taxon>
        <taxon>Heliantheae alliance</taxon>
        <taxon>Heliantheae</taxon>
        <taxon>Helianthus</taxon>
    </lineage>
</organism>
<dbReference type="SMART" id="SM00360">
    <property type="entry name" value="RRM"/>
    <property type="match status" value="1"/>
</dbReference>
<dbReference type="PANTHER" id="PTHR34427">
    <property type="entry name" value="DUF4283 DOMAIN PROTEIN"/>
    <property type="match status" value="1"/>
</dbReference>
<accession>A0A9K3JT15</accession>
<dbReference type="Gene3D" id="3.30.70.330">
    <property type="match status" value="1"/>
</dbReference>
<dbReference type="PANTHER" id="PTHR34427:SF5">
    <property type="entry name" value="DUF4283 DOMAIN-CONTAINING PROTEIN"/>
    <property type="match status" value="1"/>
</dbReference>
<reference evidence="4" key="1">
    <citation type="journal article" date="2017" name="Nature">
        <title>The sunflower genome provides insights into oil metabolism, flowering and Asterid evolution.</title>
        <authorList>
            <person name="Badouin H."/>
            <person name="Gouzy J."/>
            <person name="Grassa C.J."/>
            <person name="Murat F."/>
            <person name="Staton S.E."/>
            <person name="Cottret L."/>
            <person name="Lelandais-Briere C."/>
            <person name="Owens G.L."/>
            <person name="Carrere S."/>
            <person name="Mayjonade B."/>
            <person name="Legrand L."/>
            <person name="Gill N."/>
            <person name="Kane N.C."/>
            <person name="Bowers J.E."/>
            <person name="Hubner S."/>
            <person name="Bellec A."/>
            <person name="Berard A."/>
            <person name="Berges H."/>
            <person name="Blanchet N."/>
            <person name="Boniface M.C."/>
            <person name="Brunel D."/>
            <person name="Catrice O."/>
            <person name="Chaidir N."/>
            <person name="Claudel C."/>
            <person name="Donnadieu C."/>
            <person name="Faraut T."/>
            <person name="Fievet G."/>
            <person name="Helmstetter N."/>
            <person name="King M."/>
            <person name="Knapp S.J."/>
            <person name="Lai Z."/>
            <person name="Le Paslier M.C."/>
            <person name="Lippi Y."/>
            <person name="Lorenzon L."/>
            <person name="Mandel J.R."/>
            <person name="Marage G."/>
            <person name="Marchand G."/>
            <person name="Marquand E."/>
            <person name="Bret-Mestries E."/>
            <person name="Morien E."/>
            <person name="Nambeesan S."/>
            <person name="Nguyen T."/>
            <person name="Pegot-Espagnet P."/>
            <person name="Pouilly N."/>
            <person name="Raftis F."/>
            <person name="Sallet E."/>
            <person name="Schiex T."/>
            <person name="Thomas J."/>
            <person name="Vandecasteele C."/>
            <person name="Vares D."/>
            <person name="Vear F."/>
            <person name="Vautrin S."/>
            <person name="Crespi M."/>
            <person name="Mangin B."/>
            <person name="Burke J.M."/>
            <person name="Salse J."/>
            <person name="Munos S."/>
            <person name="Vincourt P."/>
            <person name="Rieseberg L.H."/>
            <person name="Langlade N.B."/>
        </authorList>
    </citation>
    <scope>NUCLEOTIDE SEQUENCE</scope>
    <source>
        <tissue evidence="4">Leaves</tissue>
    </source>
</reference>
<evidence type="ECO:0000256" key="1">
    <source>
        <dbReference type="SAM" id="Coils"/>
    </source>
</evidence>
<evidence type="ECO:0000259" key="3">
    <source>
        <dbReference type="SMART" id="SM00360"/>
    </source>
</evidence>
<feature type="compositionally biased region" description="Basic and acidic residues" evidence="2">
    <location>
        <begin position="551"/>
        <end position="561"/>
    </location>
</feature>
<dbReference type="InterPro" id="IPR012677">
    <property type="entry name" value="Nucleotide-bd_a/b_plait_sf"/>
</dbReference>
<comment type="caution">
    <text evidence="4">The sequence shown here is derived from an EMBL/GenBank/DDBJ whole genome shotgun (WGS) entry which is preliminary data.</text>
</comment>
<feature type="compositionally biased region" description="Basic residues" evidence="2">
    <location>
        <begin position="580"/>
        <end position="591"/>
    </location>
</feature>
<dbReference type="GO" id="GO:0003723">
    <property type="term" value="F:RNA binding"/>
    <property type="evidence" value="ECO:0007669"/>
    <property type="project" value="InterPro"/>
</dbReference>
<evidence type="ECO:0000313" key="5">
    <source>
        <dbReference type="Proteomes" id="UP000215914"/>
    </source>
</evidence>
<feature type="region of interest" description="Disordered" evidence="2">
    <location>
        <begin position="532"/>
        <end position="591"/>
    </location>
</feature>
<dbReference type="Gramene" id="mRNA:HanXRQr2_Chr01g0011071">
    <property type="protein sequence ID" value="CDS:HanXRQr2_Chr01g0011071.1"/>
    <property type="gene ID" value="HanXRQr2_Chr01g0011071"/>
</dbReference>
<dbReference type="EMBL" id="MNCJ02000316">
    <property type="protein sequence ID" value="KAF5821201.1"/>
    <property type="molecule type" value="Genomic_DNA"/>
</dbReference>
<evidence type="ECO:0000313" key="4">
    <source>
        <dbReference type="EMBL" id="KAF5821201.1"/>
    </source>
</evidence>
<dbReference type="InterPro" id="IPR000504">
    <property type="entry name" value="RRM_dom"/>
</dbReference>
<evidence type="ECO:0000256" key="2">
    <source>
        <dbReference type="SAM" id="MobiDB-lite"/>
    </source>
</evidence>
<dbReference type="CDD" id="cd00590">
    <property type="entry name" value="RRM_SF"/>
    <property type="match status" value="1"/>
</dbReference>
<feature type="coiled-coil region" evidence="1">
    <location>
        <begin position="10"/>
        <end position="67"/>
    </location>
</feature>
<proteinExistence type="predicted"/>